<evidence type="ECO:0000256" key="5">
    <source>
        <dbReference type="ARBA" id="ARBA00022448"/>
    </source>
</evidence>
<gene>
    <name evidence="10" type="primary">lolA</name>
    <name evidence="11" type="ORF">AAV94_05235</name>
</gene>
<dbReference type="CDD" id="cd16325">
    <property type="entry name" value="LolA"/>
    <property type="match status" value="1"/>
</dbReference>
<keyword evidence="9 10" id="KW-0143">Chaperone</keyword>
<protein>
    <recommendedName>
        <fullName evidence="4 10">Outer-membrane lipoprotein carrier protein</fullName>
    </recommendedName>
</protein>
<dbReference type="EMBL" id="LBNQ01000019">
    <property type="protein sequence ID" value="KKW68497.1"/>
    <property type="molecule type" value="Genomic_DNA"/>
</dbReference>
<dbReference type="Proteomes" id="UP000050580">
    <property type="component" value="Unassembled WGS sequence"/>
</dbReference>
<evidence type="ECO:0000256" key="2">
    <source>
        <dbReference type="ARBA" id="ARBA00007615"/>
    </source>
</evidence>
<evidence type="ECO:0000256" key="7">
    <source>
        <dbReference type="ARBA" id="ARBA00022764"/>
    </source>
</evidence>
<dbReference type="GO" id="GO:0044874">
    <property type="term" value="P:lipoprotein localization to outer membrane"/>
    <property type="evidence" value="ECO:0007669"/>
    <property type="project" value="UniProtKB-UniRule"/>
</dbReference>
<evidence type="ECO:0000313" key="12">
    <source>
        <dbReference type="Proteomes" id="UP000050580"/>
    </source>
</evidence>
<dbReference type="GO" id="GO:0042953">
    <property type="term" value="P:lipoprotein transport"/>
    <property type="evidence" value="ECO:0007669"/>
    <property type="project" value="InterPro"/>
</dbReference>
<evidence type="ECO:0000256" key="4">
    <source>
        <dbReference type="ARBA" id="ARBA00014035"/>
    </source>
</evidence>
<proteinExistence type="inferred from homology"/>
<keyword evidence="5 10" id="KW-0813">Transport</keyword>
<evidence type="ECO:0000256" key="1">
    <source>
        <dbReference type="ARBA" id="ARBA00004418"/>
    </source>
</evidence>
<reference evidence="11 12" key="1">
    <citation type="submission" date="2015-05" db="EMBL/GenBank/DDBJ databases">
        <title>Draft genome sequence of Lampropedia sp. CT6, isolated from the microbial mat of a hot water spring, located at Manikaran, India.</title>
        <authorList>
            <person name="Tripathi C."/>
            <person name="Rani P."/>
            <person name="Mahato N.K."/>
            <person name="Lal R."/>
        </authorList>
    </citation>
    <scope>NUCLEOTIDE SEQUENCE [LARGE SCALE GENOMIC DNA]</scope>
    <source>
        <strain evidence="11 12">CT6</strain>
    </source>
</reference>
<evidence type="ECO:0000256" key="10">
    <source>
        <dbReference type="HAMAP-Rule" id="MF_00240"/>
    </source>
</evidence>
<dbReference type="STRING" id="1610491.AAV94_05235"/>
<evidence type="ECO:0000256" key="9">
    <source>
        <dbReference type="ARBA" id="ARBA00023186"/>
    </source>
</evidence>
<comment type="similarity">
    <text evidence="2 10">Belongs to the LolA family.</text>
</comment>
<dbReference type="PANTHER" id="PTHR35869">
    <property type="entry name" value="OUTER-MEMBRANE LIPOPROTEIN CARRIER PROTEIN"/>
    <property type="match status" value="1"/>
</dbReference>
<evidence type="ECO:0000256" key="6">
    <source>
        <dbReference type="ARBA" id="ARBA00022729"/>
    </source>
</evidence>
<comment type="subcellular location">
    <subcellularLocation>
        <location evidence="1 10">Periplasm</location>
    </subcellularLocation>
</comment>
<comment type="caution">
    <text evidence="11">The sequence shown here is derived from an EMBL/GenBank/DDBJ whole genome shotgun (WGS) entry which is preliminary data.</text>
</comment>
<name>A0A0U1Q164_9BURK</name>
<comment type="function">
    <text evidence="10">Participates in the translocation of lipoproteins from the inner membrane to the outer membrane. Only forms a complex with a lipoprotein if the residue after the N-terminal Cys is not an aspartate (The Asp acts as a targeting signal to indicate that the lipoprotein should stay in the inner membrane).</text>
</comment>
<dbReference type="SUPFAM" id="SSF89392">
    <property type="entry name" value="Prokaryotic lipoproteins and lipoprotein localization factors"/>
    <property type="match status" value="1"/>
</dbReference>
<dbReference type="PANTHER" id="PTHR35869:SF1">
    <property type="entry name" value="OUTER-MEMBRANE LIPOPROTEIN CARRIER PROTEIN"/>
    <property type="match status" value="1"/>
</dbReference>
<dbReference type="RefSeq" id="WP_046741264.1">
    <property type="nucleotide sequence ID" value="NZ_LBNQ01000019.1"/>
</dbReference>
<dbReference type="AlphaFoldDB" id="A0A0U1Q164"/>
<accession>A0A0U1Q164</accession>
<dbReference type="PATRIC" id="fig|1610491.3.peg.1114"/>
<dbReference type="Pfam" id="PF03548">
    <property type="entry name" value="LolA"/>
    <property type="match status" value="1"/>
</dbReference>
<sequence length="212" mass="23046" precursor="true">MKRAVFALSLACAAPLAMADGLTALDHFLKNVHSGQAQFTQTVTAPERDGEPGRVSVSSGTFVFERPGKFRFDYQQPFPQLIVGDGQTLWVYDEDLNQATSRDQDQALNSTPAAILTSATSRSALEQSFTLRSVPAAQGLEWVVATPKDDDGALRSVRMGFDGDVLAALEIEDNFAQHSALRFENFQANVSVAPERFVFTPPADADVIHETP</sequence>
<dbReference type="Gene3D" id="2.50.20.10">
    <property type="entry name" value="Lipoprotein localisation LolA/LolB/LppX"/>
    <property type="match status" value="1"/>
</dbReference>
<evidence type="ECO:0000256" key="8">
    <source>
        <dbReference type="ARBA" id="ARBA00022927"/>
    </source>
</evidence>
<keyword evidence="6 10" id="KW-0732">Signal</keyword>
<evidence type="ECO:0000313" key="11">
    <source>
        <dbReference type="EMBL" id="KKW68497.1"/>
    </source>
</evidence>
<keyword evidence="7 10" id="KW-0574">Periplasm</keyword>
<evidence type="ECO:0000256" key="3">
    <source>
        <dbReference type="ARBA" id="ARBA00011245"/>
    </source>
</evidence>
<dbReference type="GO" id="GO:0042597">
    <property type="term" value="C:periplasmic space"/>
    <property type="evidence" value="ECO:0007669"/>
    <property type="project" value="UniProtKB-SubCell"/>
</dbReference>
<keyword evidence="12" id="KW-1185">Reference proteome</keyword>
<dbReference type="NCBIfam" id="TIGR00547">
    <property type="entry name" value="lolA"/>
    <property type="match status" value="1"/>
</dbReference>
<dbReference type="InterPro" id="IPR029046">
    <property type="entry name" value="LolA/LolB/LppX"/>
</dbReference>
<dbReference type="InterPro" id="IPR004564">
    <property type="entry name" value="OM_lipoprot_carrier_LolA-like"/>
</dbReference>
<feature type="chain" id="PRO_5008996757" description="Outer-membrane lipoprotein carrier protein" evidence="10">
    <location>
        <begin position="20"/>
        <end position="212"/>
    </location>
</feature>
<dbReference type="InterPro" id="IPR018323">
    <property type="entry name" value="OM_lipoprot_carrier_LolA_Pbac"/>
</dbReference>
<dbReference type="HAMAP" id="MF_00240">
    <property type="entry name" value="LolA"/>
    <property type="match status" value="1"/>
</dbReference>
<keyword evidence="8 10" id="KW-0653">Protein transport</keyword>
<feature type="signal peptide" evidence="10">
    <location>
        <begin position="1"/>
        <end position="19"/>
    </location>
</feature>
<organism evidence="11 12">
    <name type="scientific">Lampropedia cohaerens</name>
    <dbReference type="NCBI Taxonomy" id="1610491"/>
    <lineage>
        <taxon>Bacteria</taxon>
        <taxon>Pseudomonadati</taxon>
        <taxon>Pseudomonadota</taxon>
        <taxon>Betaproteobacteria</taxon>
        <taxon>Burkholderiales</taxon>
        <taxon>Comamonadaceae</taxon>
        <taxon>Lampropedia</taxon>
    </lineage>
</organism>
<dbReference type="OrthoDB" id="9787361at2"/>
<comment type="subunit">
    <text evidence="3 10">Monomer.</text>
</comment>